<evidence type="ECO:0000256" key="1">
    <source>
        <dbReference type="SAM" id="SignalP"/>
    </source>
</evidence>
<protein>
    <submittedName>
        <fullName evidence="2">Polyprotein</fullName>
    </submittedName>
</protein>
<proteinExistence type="predicted"/>
<accession>A0AAE1GWE9</accession>
<dbReference type="Proteomes" id="UP001219518">
    <property type="component" value="Unassembled WGS sequence"/>
</dbReference>
<dbReference type="EMBL" id="JAHWGI010000166">
    <property type="protein sequence ID" value="KAK3910467.1"/>
    <property type="molecule type" value="Genomic_DNA"/>
</dbReference>
<feature type="chain" id="PRO_5041947310" evidence="1">
    <location>
        <begin position="20"/>
        <end position="75"/>
    </location>
</feature>
<keyword evidence="1" id="KW-0732">Signal</keyword>
<comment type="caution">
    <text evidence="2">The sequence shown here is derived from an EMBL/GenBank/DDBJ whole genome shotgun (WGS) entry which is preliminary data.</text>
</comment>
<evidence type="ECO:0000313" key="2">
    <source>
        <dbReference type="EMBL" id="KAK3910467.1"/>
    </source>
</evidence>
<organism evidence="2 3">
    <name type="scientific">Frankliniella fusca</name>
    <dbReference type="NCBI Taxonomy" id="407009"/>
    <lineage>
        <taxon>Eukaryota</taxon>
        <taxon>Metazoa</taxon>
        <taxon>Ecdysozoa</taxon>
        <taxon>Arthropoda</taxon>
        <taxon>Hexapoda</taxon>
        <taxon>Insecta</taxon>
        <taxon>Pterygota</taxon>
        <taxon>Neoptera</taxon>
        <taxon>Paraneoptera</taxon>
        <taxon>Thysanoptera</taxon>
        <taxon>Terebrantia</taxon>
        <taxon>Thripoidea</taxon>
        <taxon>Thripidae</taxon>
        <taxon>Frankliniella</taxon>
    </lineage>
</organism>
<name>A0AAE1GWE9_9NEOP</name>
<keyword evidence="3" id="KW-1185">Reference proteome</keyword>
<gene>
    <name evidence="2" type="ORF">KUF71_020281</name>
</gene>
<dbReference type="AlphaFoldDB" id="A0AAE1GWE9"/>
<evidence type="ECO:0000313" key="3">
    <source>
        <dbReference type="Proteomes" id="UP001219518"/>
    </source>
</evidence>
<sequence>MCVLLVFPAIAWLSPLSPAQLTRLMVELCGVEEAVAHRLLTASGFGREEEYLFYLELYDALNSLSPRCISLAVKE</sequence>
<reference evidence="2" key="2">
    <citation type="journal article" date="2023" name="BMC Genomics">
        <title>Pest status, molecular evolution, and epigenetic factors derived from the genome assembly of Frankliniella fusca, a thysanopteran phytovirus vector.</title>
        <authorList>
            <person name="Catto M.A."/>
            <person name="Labadie P.E."/>
            <person name="Jacobson A.L."/>
            <person name="Kennedy G.G."/>
            <person name="Srinivasan R."/>
            <person name="Hunt B.G."/>
        </authorList>
    </citation>
    <scope>NUCLEOTIDE SEQUENCE</scope>
    <source>
        <strain evidence="2">PL_HMW_Pooled</strain>
    </source>
</reference>
<feature type="signal peptide" evidence="1">
    <location>
        <begin position="1"/>
        <end position="19"/>
    </location>
</feature>
<reference evidence="2" key="1">
    <citation type="submission" date="2021-07" db="EMBL/GenBank/DDBJ databases">
        <authorList>
            <person name="Catto M.A."/>
            <person name="Jacobson A."/>
            <person name="Kennedy G."/>
            <person name="Labadie P."/>
            <person name="Hunt B.G."/>
            <person name="Srinivasan R."/>
        </authorList>
    </citation>
    <scope>NUCLEOTIDE SEQUENCE</scope>
    <source>
        <strain evidence="2">PL_HMW_Pooled</strain>
        <tissue evidence="2">Head</tissue>
    </source>
</reference>